<dbReference type="GO" id="GO:0000105">
    <property type="term" value="P:L-histidine biosynthetic process"/>
    <property type="evidence" value="ECO:0007669"/>
    <property type="project" value="UniProtKB-UniRule"/>
</dbReference>
<comment type="catalytic activity">
    <reaction evidence="1 9 11">
        <text>1-(5-phospho-beta-D-ribosyl)-5-[(5-phospho-beta-D-ribosylamino)methylideneamino]imidazole-4-carboxamide = 5-[(5-phospho-1-deoxy-D-ribulos-1-ylimino)methylamino]-1-(5-phospho-beta-D-ribosyl)imidazole-4-carboxamide</text>
        <dbReference type="Rhea" id="RHEA:15469"/>
        <dbReference type="ChEBI" id="CHEBI:58435"/>
        <dbReference type="ChEBI" id="CHEBI:58525"/>
        <dbReference type="EC" id="5.3.1.16"/>
    </reaction>
</comment>
<dbReference type="EMBL" id="FOSV01000036">
    <property type="protein sequence ID" value="SFM00385.1"/>
    <property type="molecule type" value="Genomic_DNA"/>
</dbReference>
<feature type="active site" description="Proton donor" evidence="9">
    <location>
        <position position="157"/>
    </location>
</feature>
<dbReference type="UniPathway" id="UPA00031">
    <property type="reaction ID" value="UER00009"/>
</dbReference>
<accession>A0A1I4MBE8</accession>
<evidence type="ECO:0000256" key="2">
    <source>
        <dbReference type="ARBA" id="ARBA00004496"/>
    </source>
</evidence>
<feature type="region of interest" description="Disordered" evidence="12">
    <location>
        <begin position="1"/>
        <end position="20"/>
    </location>
</feature>
<keyword evidence="8 9" id="KW-0413">Isomerase</keyword>
<keyword evidence="5 9" id="KW-0963">Cytoplasm</keyword>
<evidence type="ECO:0000256" key="3">
    <source>
        <dbReference type="ARBA" id="ARBA00005133"/>
    </source>
</evidence>
<dbReference type="FunFam" id="3.20.20.70:FF:000009">
    <property type="entry name" value="1-(5-phosphoribosyl)-5-[(5-phosphoribosylamino)methylideneamino] imidazole-4-carboxamide isomerase"/>
    <property type="match status" value="1"/>
</dbReference>
<dbReference type="SUPFAM" id="SSF51366">
    <property type="entry name" value="Ribulose-phoshate binding barrel"/>
    <property type="match status" value="1"/>
</dbReference>
<comment type="similarity">
    <text evidence="4 9 10">Belongs to the HisA/HisF family.</text>
</comment>
<evidence type="ECO:0000256" key="7">
    <source>
        <dbReference type="ARBA" id="ARBA00023102"/>
    </source>
</evidence>
<dbReference type="Proteomes" id="UP000198804">
    <property type="component" value="Unassembled WGS sequence"/>
</dbReference>
<keyword evidence="14" id="KW-1185">Reference proteome</keyword>
<evidence type="ECO:0000313" key="13">
    <source>
        <dbReference type="EMBL" id="SFM00385.1"/>
    </source>
</evidence>
<evidence type="ECO:0000256" key="8">
    <source>
        <dbReference type="ARBA" id="ARBA00023235"/>
    </source>
</evidence>
<reference evidence="14" key="1">
    <citation type="submission" date="2016-10" db="EMBL/GenBank/DDBJ databases">
        <authorList>
            <person name="Varghese N."/>
            <person name="Submissions S."/>
        </authorList>
    </citation>
    <scope>NUCLEOTIDE SEQUENCE [LARGE SCALE GENOMIC DNA]</scope>
    <source>
        <strain evidence="14">CGMCC 1.6474</strain>
    </source>
</reference>
<dbReference type="GO" id="GO:0000162">
    <property type="term" value="P:L-tryptophan biosynthetic process"/>
    <property type="evidence" value="ECO:0007669"/>
    <property type="project" value="TreeGrafter"/>
</dbReference>
<evidence type="ECO:0000256" key="11">
    <source>
        <dbReference type="RuleBase" id="RU003658"/>
    </source>
</evidence>
<dbReference type="GO" id="GO:0005737">
    <property type="term" value="C:cytoplasm"/>
    <property type="evidence" value="ECO:0007669"/>
    <property type="project" value="UniProtKB-SubCell"/>
</dbReference>
<dbReference type="InterPro" id="IPR023016">
    <property type="entry name" value="HisA/PriA"/>
</dbReference>
<evidence type="ECO:0000256" key="6">
    <source>
        <dbReference type="ARBA" id="ARBA00022605"/>
    </source>
</evidence>
<proteinExistence type="inferred from homology"/>
<feature type="compositionally biased region" description="Basic and acidic residues" evidence="12">
    <location>
        <begin position="1"/>
        <end position="11"/>
    </location>
</feature>
<evidence type="ECO:0000256" key="9">
    <source>
        <dbReference type="HAMAP-Rule" id="MF_01014"/>
    </source>
</evidence>
<dbReference type="AlphaFoldDB" id="A0A1I4MBE8"/>
<dbReference type="NCBIfam" id="TIGR00007">
    <property type="entry name" value="1-(5-phosphoribosyl)-5-[(5-phosphoribosylamino)methylideneamino]imidazole-4-carboxamide isomerase"/>
    <property type="match status" value="1"/>
</dbReference>
<gene>
    <name evidence="9" type="primary">hisA</name>
    <name evidence="13" type="ORF">SAMN04488125_13626</name>
</gene>
<dbReference type="InterPro" id="IPR044524">
    <property type="entry name" value="Isoase_HisA-like"/>
</dbReference>
<dbReference type="InterPro" id="IPR013785">
    <property type="entry name" value="Aldolase_TIM"/>
</dbReference>
<dbReference type="NCBIfam" id="NF010112">
    <property type="entry name" value="PRK13585.1"/>
    <property type="match status" value="1"/>
</dbReference>
<comment type="subcellular location">
    <subcellularLocation>
        <location evidence="2 9 11">Cytoplasm</location>
    </subcellularLocation>
</comment>
<keyword evidence="6 9" id="KW-0028">Amino-acid biosynthesis</keyword>
<organism evidence="13 14">
    <name type="scientific">Methylorubrum salsuginis</name>
    <dbReference type="NCBI Taxonomy" id="414703"/>
    <lineage>
        <taxon>Bacteria</taxon>
        <taxon>Pseudomonadati</taxon>
        <taxon>Pseudomonadota</taxon>
        <taxon>Alphaproteobacteria</taxon>
        <taxon>Hyphomicrobiales</taxon>
        <taxon>Methylobacteriaceae</taxon>
        <taxon>Methylorubrum</taxon>
    </lineage>
</organism>
<dbReference type="GO" id="GO:0003949">
    <property type="term" value="F:1-(5-phosphoribosyl)-5-[(5-phosphoribosylamino)methylideneamino]imidazole-4-carboxamide isomerase activity"/>
    <property type="evidence" value="ECO:0007669"/>
    <property type="project" value="UniProtKB-UniRule"/>
</dbReference>
<evidence type="ECO:0000256" key="12">
    <source>
        <dbReference type="SAM" id="MobiDB-lite"/>
    </source>
</evidence>
<keyword evidence="7 9" id="KW-0368">Histidine biosynthesis</keyword>
<dbReference type="InterPro" id="IPR011060">
    <property type="entry name" value="RibuloseP-bd_barrel"/>
</dbReference>
<evidence type="ECO:0000313" key="14">
    <source>
        <dbReference type="Proteomes" id="UP000198804"/>
    </source>
</evidence>
<name>A0A1I4MBE8_9HYPH</name>
<evidence type="ECO:0000256" key="5">
    <source>
        <dbReference type="ARBA" id="ARBA00022490"/>
    </source>
</evidence>
<dbReference type="Pfam" id="PF00977">
    <property type="entry name" value="His_biosynth"/>
    <property type="match status" value="1"/>
</dbReference>
<dbReference type="CDD" id="cd04732">
    <property type="entry name" value="HisA"/>
    <property type="match status" value="1"/>
</dbReference>
<evidence type="ECO:0000256" key="4">
    <source>
        <dbReference type="ARBA" id="ARBA00009667"/>
    </source>
</evidence>
<sequence length="274" mass="29044">MRSKNGEHRPGSDIQDDALAPSNETSRRVILFPAIDLKEGRCVRLVQGDMAQAKVFNDDPADQAATFERQGFPWLHVVDLDGAFAGAPRNAEAVEAILARVKMPVQLGGGVREMRTLEGWIEQGVSRVIIGTAAVRDPAFVREAARRHPGKIAVGIDAKDGRVAVEGWAQTSSMTAEDLGRRFEDAGVAAIIYTDIARDGILKGLNIEMTLALANAVRIPVIASGGLASMADVDRLLEPDCAVLAGAITGRALYDGRIDPAEALAAIARATAAS</sequence>
<dbReference type="InterPro" id="IPR006063">
    <property type="entry name" value="HisA_bact_arch"/>
</dbReference>
<evidence type="ECO:0000256" key="10">
    <source>
        <dbReference type="RuleBase" id="RU003657"/>
    </source>
</evidence>
<dbReference type="Gene3D" id="3.20.20.70">
    <property type="entry name" value="Aldolase class I"/>
    <property type="match status" value="1"/>
</dbReference>
<dbReference type="HAMAP" id="MF_01014">
    <property type="entry name" value="HisA"/>
    <property type="match status" value="1"/>
</dbReference>
<feature type="active site" description="Proton acceptor" evidence="9">
    <location>
        <position position="36"/>
    </location>
</feature>
<dbReference type="EC" id="5.3.1.16" evidence="9 11"/>
<dbReference type="STRING" id="414703.SAMN04488125_13626"/>
<dbReference type="PANTHER" id="PTHR43090:SF2">
    <property type="entry name" value="1-(5-PHOSPHORIBOSYL)-5-[(5-PHOSPHORIBOSYLAMINO)METHYLIDENEAMINO] IMIDAZOLE-4-CARBOXAMIDE ISOMERASE"/>
    <property type="match status" value="1"/>
</dbReference>
<protein>
    <recommendedName>
        <fullName evidence="9 11">1-(5-phosphoribosyl)-5-[(5-phosphoribosylamino)methylideneamino] imidazole-4-carboxamide isomerase</fullName>
        <ecNumber evidence="9 11">5.3.1.16</ecNumber>
    </recommendedName>
    <alternativeName>
        <fullName evidence="9">Phosphoribosylformimino-5-aminoimidazole carboxamide ribotide isomerase</fullName>
    </alternativeName>
</protein>
<comment type="pathway">
    <text evidence="3 9 11">Amino-acid biosynthesis; L-histidine biosynthesis; L-histidine from 5-phospho-alpha-D-ribose 1-diphosphate: step 4/9.</text>
</comment>
<dbReference type="PANTHER" id="PTHR43090">
    <property type="entry name" value="1-(5-PHOSPHORIBOSYL)-5-[(5-PHOSPHORIBOSYLAMINO)METHYLIDENEAMINO] IMIDAZOLE-4-CARBOXAMIDE ISOMERASE"/>
    <property type="match status" value="1"/>
</dbReference>
<evidence type="ECO:0000256" key="1">
    <source>
        <dbReference type="ARBA" id="ARBA00000901"/>
    </source>
</evidence>
<dbReference type="InterPro" id="IPR006062">
    <property type="entry name" value="His_biosynth"/>
</dbReference>